<dbReference type="SUPFAM" id="SSF48452">
    <property type="entry name" value="TPR-like"/>
    <property type="match status" value="2"/>
</dbReference>
<name>A0A975BYZ1_9BACT</name>
<dbReference type="PANTHER" id="PTHR45783">
    <property type="entry name" value="KINESIN LIGHT CHAIN"/>
    <property type="match status" value="1"/>
</dbReference>
<gene>
    <name evidence="12" type="ORF">dnm_100560</name>
</gene>
<dbReference type="PANTHER" id="PTHR45783:SF3">
    <property type="entry name" value="KINESIN LIGHT CHAIN"/>
    <property type="match status" value="1"/>
</dbReference>
<evidence type="ECO:0000256" key="6">
    <source>
        <dbReference type="ARBA" id="ARBA00022803"/>
    </source>
</evidence>
<keyword evidence="8" id="KW-0505">Motor protein</keyword>
<dbReference type="GO" id="GO:0005874">
    <property type="term" value="C:microtubule"/>
    <property type="evidence" value="ECO:0007669"/>
    <property type="project" value="UniProtKB-KW"/>
</dbReference>
<evidence type="ECO:0000313" key="12">
    <source>
        <dbReference type="EMBL" id="QTA93947.1"/>
    </source>
</evidence>
<evidence type="ECO:0000313" key="13">
    <source>
        <dbReference type="Proteomes" id="UP000663722"/>
    </source>
</evidence>
<dbReference type="InterPro" id="IPR056885">
    <property type="entry name" value="TPR_NPHP3"/>
</dbReference>
<dbReference type="Gene3D" id="1.25.40.10">
    <property type="entry name" value="Tetratricopeptide repeat domain"/>
    <property type="match status" value="2"/>
</dbReference>
<feature type="repeat" description="TPR" evidence="10">
    <location>
        <begin position="318"/>
        <end position="351"/>
    </location>
</feature>
<keyword evidence="9" id="KW-0206">Cytoskeleton</keyword>
<feature type="repeat" description="TPR" evidence="10">
    <location>
        <begin position="234"/>
        <end position="267"/>
    </location>
</feature>
<dbReference type="InterPro" id="IPR002151">
    <property type="entry name" value="Kinesin_light"/>
</dbReference>
<keyword evidence="13" id="KW-1185">Reference proteome</keyword>
<dbReference type="PRINTS" id="PR00381">
    <property type="entry name" value="KINESINLIGHT"/>
</dbReference>
<evidence type="ECO:0000256" key="5">
    <source>
        <dbReference type="ARBA" id="ARBA00022737"/>
    </source>
</evidence>
<comment type="similarity">
    <text evidence="2">Belongs to the kinesin light chain family.</text>
</comment>
<evidence type="ECO:0000259" key="11">
    <source>
        <dbReference type="Pfam" id="PF24885"/>
    </source>
</evidence>
<keyword evidence="6 10" id="KW-0802">TPR repeat</keyword>
<dbReference type="GO" id="GO:0007018">
    <property type="term" value="P:microtubule-based movement"/>
    <property type="evidence" value="ECO:0007669"/>
    <property type="project" value="TreeGrafter"/>
</dbReference>
<sequence>MELYMKVLARLEADYNREECPDLVREAFSLLWAARRGLTENELLDLLEIPQVIWSPLFVAIQDAQEALVSRKGGLLNFFHDYMRQAAERRYLSDHEVRKAAHLRLADFFEKQEINSRTADELPYHLENADAFERLKACISGILMFRQFMREGKEYELWGYWLRTGMGHEMVAAYQAALNTYEKTEPEVDNLASVLNLIAALFWKAGFFDAAIPMLRQALEISEKVLGADHPSTATSLNNLGTMLQDKGDYEGAEPLYRRALEIREKVFGADHPETATSLNNLALLMKAKGDYEGAEPLFRRALEIREKVFGADHPETATSLNNLALLLQAKGDYEGAEPLFRRALEIREKVFGAFTTVHFL</sequence>
<reference evidence="12" key="1">
    <citation type="journal article" date="2021" name="Microb. Physiol.">
        <title>Proteogenomic Insights into the Physiology of Marine, Sulfate-Reducing, Filamentous Desulfonema limicola and Desulfonema magnum.</title>
        <authorList>
            <person name="Schnaars V."/>
            <person name="Wohlbrand L."/>
            <person name="Scheve S."/>
            <person name="Hinrichs C."/>
            <person name="Reinhardt R."/>
            <person name="Rabus R."/>
        </authorList>
    </citation>
    <scope>NUCLEOTIDE SEQUENCE</scope>
    <source>
        <strain evidence="12">4be13</strain>
    </source>
</reference>
<dbReference type="AlphaFoldDB" id="A0A975BYZ1"/>
<evidence type="ECO:0000256" key="10">
    <source>
        <dbReference type="PROSITE-ProRule" id="PRU00339"/>
    </source>
</evidence>
<keyword evidence="5" id="KW-0677">Repeat</keyword>
<dbReference type="EMBL" id="CP061800">
    <property type="protein sequence ID" value="QTA93947.1"/>
    <property type="molecule type" value="Genomic_DNA"/>
</dbReference>
<dbReference type="KEGG" id="dmm:dnm_100560"/>
<evidence type="ECO:0000256" key="8">
    <source>
        <dbReference type="ARBA" id="ARBA00023175"/>
    </source>
</evidence>
<evidence type="ECO:0000256" key="9">
    <source>
        <dbReference type="ARBA" id="ARBA00023212"/>
    </source>
</evidence>
<organism evidence="12 13">
    <name type="scientific">Desulfonema magnum</name>
    <dbReference type="NCBI Taxonomy" id="45655"/>
    <lineage>
        <taxon>Bacteria</taxon>
        <taxon>Pseudomonadati</taxon>
        <taxon>Thermodesulfobacteriota</taxon>
        <taxon>Desulfobacteria</taxon>
        <taxon>Desulfobacterales</taxon>
        <taxon>Desulfococcaceae</taxon>
        <taxon>Desulfonema</taxon>
    </lineage>
</organism>
<keyword evidence="7" id="KW-0175">Coiled coil</keyword>
<evidence type="ECO:0000256" key="2">
    <source>
        <dbReference type="ARBA" id="ARBA00009622"/>
    </source>
</evidence>
<dbReference type="Pfam" id="PF13374">
    <property type="entry name" value="TPR_10"/>
    <property type="match status" value="1"/>
</dbReference>
<dbReference type="InterPro" id="IPR019734">
    <property type="entry name" value="TPR_rpt"/>
</dbReference>
<dbReference type="GO" id="GO:0019894">
    <property type="term" value="F:kinesin binding"/>
    <property type="evidence" value="ECO:0007669"/>
    <property type="project" value="TreeGrafter"/>
</dbReference>
<dbReference type="InterPro" id="IPR011990">
    <property type="entry name" value="TPR-like_helical_dom_sf"/>
</dbReference>
<evidence type="ECO:0000256" key="4">
    <source>
        <dbReference type="ARBA" id="ARBA00022701"/>
    </source>
</evidence>
<dbReference type="PROSITE" id="PS50005">
    <property type="entry name" value="TPR"/>
    <property type="match status" value="3"/>
</dbReference>
<accession>A0A975BYZ1</accession>
<dbReference type="Proteomes" id="UP000663722">
    <property type="component" value="Chromosome"/>
</dbReference>
<dbReference type="GO" id="GO:0005871">
    <property type="term" value="C:kinesin complex"/>
    <property type="evidence" value="ECO:0007669"/>
    <property type="project" value="InterPro"/>
</dbReference>
<evidence type="ECO:0000256" key="1">
    <source>
        <dbReference type="ARBA" id="ARBA00004245"/>
    </source>
</evidence>
<comment type="subcellular location">
    <subcellularLocation>
        <location evidence="1">Cytoplasm</location>
        <location evidence="1">Cytoskeleton</location>
    </subcellularLocation>
</comment>
<protein>
    <submittedName>
        <fullName evidence="12">Tetratricopeptide repeat-containing protein</fullName>
    </submittedName>
</protein>
<keyword evidence="4" id="KW-0493">Microtubule</keyword>
<evidence type="ECO:0000256" key="7">
    <source>
        <dbReference type="ARBA" id="ARBA00023054"/>
    </source>
</evidence>
<keyword evidence="3" id="KW-0963">Cytoplasm</keyword>
<dbReference type="GO" id="GO:0005737">
    <property type="term" value="C:cytoplasm"/>
    <property type="evidence" value="ECO:0007669"/>
    <property type="project" value="TreeGrafter"/>
</dbReference>
<evidence type="ECO:0000256" key="3">
    <source>
        <dbReference type="ARBA" id="ARBA00022490"/>
    </source>
</evidence>
<feature type="repeat" description="TPR" evidence="10">
    <location>
        <begin position="276"/>
        <end position="309"/>
    </location>
</feature>
<dbReference type="Pfam" id="PF24885">
    <property type="entry name" value="TPR_NPHP3"/>
    <property type="match status" value="1"/>
</dbReference>
<dbReference type="SMART" id="SM00028">
    <property type="entry name" value="TPR"/>
    <property type="match status" value="4"/>
</dbReference>
<feature type="domain" description="Nephrocystin-3 TPR-repeats region" evidence="11">
    <location>
        <begin position="108"/>
        <end position="302"/>
    </location>
</feature>
<proteinExistence type="inferred from homology"/>